<dbReference type="SUPFAM" id="SSF53738">
    <property type="entry name" value="Phosphoglucomutase, first 3 domains"/>
    <property type="match status" value="1"/>
</dbReference>
<comment type="caution">
    <text evidence="9">The sequence shown here is derived from an EMBL/GenBank/DDBJ whole genome shotgun (WGS) entry which is preliminary data.</text>
</comment>
<evidence type="ECO:0000259" key="8">
    <source>
        <dbReference type="Pfam" id="PF02880"/>
    </source>
</evidence>
<gene>
    <name evidence="9" type="ORF">Q757_04530</name>
</gene>
<evidence type="ECO:0000256" key="5">
    <source>
        <dbReference type="ARBA" id="ARBA00022842"/>
    </source>
</evidence>
<reference evidence="9 10" key="1">
    <citation type="journal article" date="2014" name="Antonie Van Leeuwenhoek">
        <title>Oenococcus alcoholitolerans sp. nov., a lactic acid bacteria isolated from cachaca and ethanol fermentation processes.</title>
        <authorList>
            <person name="Badotti F."/>
            <person name="Moreira A.P."/>
            <person name="Tonon L.A."/>
            <person name="de Lucena B.T."/>
            <person name="Gomes Fde C."/>
            <person name="Kruger R."/>
            <person name="Thompson C.C."/>
            <person name="de Morais M.A.Jr."/>
            <person name="Rosa C.A."/>
            <person name="Thompson F.L."/>
        </authorList>
    </citation>
    <scope>NUCLEOTIDE SEQUENCE [LARGE SCALE GENOMIC DNA]</scope>
    <source>
        <strain evidence="9 10">UFRJ-M7.2.18</strain>
    </source>
</reference>
<dbReference type="EMBL" id="AXCV01000176">
    <property type="protein sequence ID" value="KGO31869.1"/>
    <property type="molecule type" value="Genomic_DNA"/>
</dbReference>
<accession>A0ABR4XQX7</accession>
<evidence type="ECO:0000256" key="2">
    <source>
        <dbReference type="ARBA" id="ARBA00012728"/>
    </source>
</evidence>
<dbReference type="EC" id="5.4.2.2" evidence="2"/>
<proteinExistence type="predicted"/>
<dbReference type="InterPro" id="IPR005843">
    <property type="entry name" value="A-D-PHexomutase_C"/>
</dbReference>
<protein>
    <recommendedName>
        <fullName evidence="2">phosphoglucomutase (alpha-D-glucose-1,6-bisphosphate-dependent)</fullName>
        <ecNumber evidence="2">5.4.2.2</ecNumber>
    </recommendedName>
</protein>
<feature type="domain" description="Alpha-D-phosphohexomutase C-terminal" evidence="7">
    <location>
        <begin position="165"/>
        <end position="203"/>
    </location>
</feature>
<dbReference type="PANTHER" id="PTHR45745:SF1">
    <property type="entry name" value="PHOSPHOGLUCOMUTASE 2B-RELATED"/>
    <property type="match status" value="1"/>
</dbReference>
<dbReference type="Gene3D" id="3.40.120.10">
    <property type="entry name" value="Alpha-D-Glucose-1,6-Bisphosphate, subunit A, domain 3"/>
    <property type="match status" value="1"/>
</dbReference>
<evidence type="ECO:0000313" key="9">
    <source>
        <dbReference type="EMBL" id="KGO31869.1"/>
    </source>
</evidence>
<keyword evidence="5" id="KW-0460">Magnesium</keyword>
<evidence type="ECO:0000256" key="6">
    <source>
        <dbReference type="ARBA" id="ARBA00023235"/>
    </source>
</evidence>
<dbReference type="InterPro" id="IPR036900">
    <property type="entry name" value="A-D-PHexomutase_C_sf"/>
</dbReference>
<organism evidence="9 10">
    <name type="scientific">Oenococcus alcoholitolerans</name>
    <dbReference type="NCBI Taxonomy" id="931074"/>
    <lineage>
        <taxon>Bacteria</taxon>
        <taxon>Bacillati</taxon>
        <taxon>Bacillota</taxon>
        <taxon>Bacilli</taxon>
        <taxon>Lactobacillales</taxon>
        <taxon>Lactobacillaceae</taxon>
        <taxon>Oenococcus</taxon>
    </lineage>
</organism>
<dbReference type="Pfam" id="PF02880">
    <property type="entry name" value="PGM_PMM_III"/>
    <property type="match status" value="1"/>
</dbReference>
<evidence type="ECO:0000256" key="3">
    <source>
        <dbReference type="ARBA" id="ARBA00022526"/>
    </source>
</evidence>
<keyword evidence="6" id="KW-0413">Isomerase</keyword>
<keyword evidence="3" id="KW-0119">Carbohydrate metabolism</keyword>
<dbReference type="Pfam" id="PF00408">
    <property type="entry name" value="PGM_PMM_IV"/>
    <property type="match status" value="1"/>
</dbReference>
<name>A0ABR4XQX7_9LACO</name>
<dbReference type="Gene3D" id="3.30.310.50">
    <property type="entry name" value="Alpha-D-phosphohexomutase, C-terminal domain"/>
    <property type="match status" value="1"/>
</dbReference>
<feature type="domain" description="Alpha-D-phosphohexomutase alpha/beta/alpha" evidence="8">
    <location>
        <begin position="6"/>
        <end position="104"/>
    </location>
</feature>
<dbReference type="SUPFAM" id="SSF55957">
    <property type="entry name" value="Phosphoglucomutase, C-terminal domain"/>
    <property type="match status" value="1"/>
</dbReference>
<dbReference type="InterPro" id="IPR016055">
    <property type="entry name" value="A-D-PHexomutase_a/b/a-I/II/III"/>
</dbReference>
<evidence type="ECO:0000256" key="1">
    <source>
        <dbReference type="ARBA" id="ARBA00000443"/>
    </source>
</evidence>
<comment type="catalytic activity">
    <reaction evidence="1">
        <text>alpha-D-glucose 1-phosphate = alpha-D-glucose 6-phosphate</text>
        <dbReference type="Rhea" id="RHEA:23536"/>
        <dbReference type="ChEBI" id="CHEBI:58225"/>
        <dbReference type="ChEBI" id="CHEBI:58601"/>
        <dbReference type="EC" id="5.4.2.2"/>
    </reaction>
</comment>
<evidence type="ECO:0000256" key="4">
    <source>
        <dbReference type="ARBA" id="ARBA00022723"/>
    </source>
</evidence>
<keyword evidence="10" id="KW-1185">Reference proteome</keyword>
<keyword evidence="4" id="KW-0479">Metal-binding</keyword>
<keyword evidence="3" id="KW-0313">Glucose metabolism</keyword>
<dbReference type="Proteomes" id="UP000030023">
    <property type="component" value="Unassembled WGS sequence"/>
</dbReference>
<dbReference type="InterPro" id="IPR005846">
    <property type="entry name" value="A-D-PHexomutase_a/b/a-III"/>
</dbReference>
<evidence type="ECO:0000259" key="7">
    <source>
        <dbReference type="Pfam" id="PF00408"/>
    </source>
</evidence>
<sequence length="229" mass="25987">MSKFILIKTIVTSDFGKVIAQAHGVKALETLTGFKFIGEQVKKIDSLGSHIKLLIGYEESFGFLISPFVRDKDSIQAVVLASEISLINKINNQNLYTVLESLEKKYGYFYDKLLSYDFNTDNDKIKILNRVNILRKKVPDQILGLNIAAYEDYQVGERVNKCNQNKVPLSLPKSNVLKIFFSGGSWLAIRPSGTEPKIKTYISVRGKTDFEAKNLLKKLVCYVNNFLYK</sequence>
<dbReference type="PANTHER" id="PTHR45745">
    <property type="entry name" value="PHOSPHOMANNOMUTASE 45A"/>
    <property type="match status" value="1"/>
</dbReference>
<evidence type="ECO:0000313" key="10">
    <source>
        <dbReference type="Proteomes" id="UP000030023"/>
    </source>
</evidence>